<reference evidence="9" key="1">
    <citation type="submission" date="2021-01" db="EMBL/GenBank/DDBJ databases">
        <authorList>
            <person name="Zhong Y.L."/>
        </authorList>
    </citation>
    <scope>NUCLEOTIDE SEQUENCE</scope>
    <source>
        <strain evidence="9">KCTC 23302</strain>
    </source>
</reference>
<evidence type="ECO:0000256" key="1">
    <source>
        <dbReference type="ARBA" id="ARBA00004651"/>
    </source>
</evidence>
<dbReference type="InterPro" id="IPR003838">
    <property type="entry name" value="ABC3_permease_C"/>
</dbReference>
<comment type="caution">
    <text evidence="9">The sequence shown here is derived from an EMBL/GenBank/DDBJ whole genome shotgun (WGS) entry which is preliminary data.</text>
</comment>
<evidence type="ECO:0000259" key="8">
    <source>
        <dbReference type="Pfam" id="PF12704"/>
    </source>
</evidence>
<dbReference type="RefSeq" id="WP_201922630.1">
    <property type="nucleotide sequence ID" value="NZ_BAABAX010000020.1"/>
</dbReference>
<name>A0A936ZZ70_9FLAO</name>
<keyword evidence="2" id="KW-1003">Cell membrane</keyword>
<evidence type="ECO:0000256" key="5">
    <source>
        <dbReference type="ARBA" id="ARBA00023136"/>
    </source>
</evidence>
<keyword evidence="4 6" id="KW-1133">Transmembrane helix</keyword>
<protein>
    <submittedName>
        <fullName evidence="9">ABC transporter permease</fullName>
    </submittedName>
</protein>
<evidence type="ECO:0000313" key="10">
    <source>
        <dbReference type="Proteomes" id="UP000651057"/>
    </source>
</evidence>
<evidence type="ECO:0000256" key="3">
    <source>
        <dbReference type="ARBA" id="ARBA00022692"/>
    </source>
</evidence>
<feature type="domain" description="ABC3 transporter permease C-terminal" evidence="7">
    <location>
        <begin position="655"/>
        <end position="762"/>
    </location>
</feature>
<feature type="transmembrane region" description="Helical" evidence="6">
    <location>
        <begin position="654"/>
        <end position="675"/>
    </location>
</feature>
<dbReference type="GO" id="GO:0022857">
    <property type="term" value="F:transmembrane transporter activity"/>
    <property type="evidence" value="ECO:0007669"/>
    <property type="project" value="TreeGrafter"/>
</dbReference>
<feature type="transmembrane region" description="Helical" evidence="6">
    <location>
        <begin position="733"/>
        <end position="755"/>
    </location>
</feature>
<evidence type="ECO:0000256" key="2">
    <source>
        <dbReference type="ARBA" id="ARBA00022475"/>
    </source>
</evidence>
<keyword evidence="3 6" id="KW-0812">Transmembrane</keyword>
<dbReference type="Pfam" id="PF02687">
    <property type="entry name" value="FtsX"/>
    <property type="match status" value="2"/>
</dbReference>
<keyword evidence="5 6" id="KW-0472">Membrane</keyword>
<feature type="domain" description="MacB-like periplasmic core" evidence="8">
    <location>
        <begin position="416"/>
        <end position="577"/>
    </location>
</feature>
<dbReference type="InterPro" id="IPR025857">
    <property type="entry name" value="MacB_PCD"/>
</dbReference>
<organism evidence="9 10">
    <name type="scientific">Aquimarina mytili</name>
    <dbReference type="NCBI Taxonomy" id="874423"/>
    <lineage>
        <taxon>Bacteria</taxon>
        <taxon>Pseudomonadati</taxon>
        <taxon>Bacteroidota</taxon>
        <taxon>Flavobacteriia</taxon>
        <taxon>Flavobacteriales</taxon>
        <taxon>Flavobacteriaceae</taxon>
        <taxon>Aquimarina</taxon>
    </lineage>
</organism>
<dbReference type="InterPro" id="IPR050250">
    <property type="entry name" value="Macrolide_Exporter_MacB"/>
</dbReference>
<feature type="domain" description="MacB-like periplasmic core" evidence="8">
    <location>
        <begin position="2"/>
        <end position="227"/>
    </location>
</feature>
<dbReference type="Proteomes" id="UP000651057">
    <property type="component" value="Unassembled WGS sequence"/>
</dbReference>
<evidence type="ECO:0000259" key="7">
    <source>
        <dbReference type="Pfam" id="PF02687"/>
    </source>
</evidence>
<dbReference type="GO" id="GO:0005886">
    <property type="term" value="C:plasma membrane"/>
    <property type="evidence" value="ECO:0007669"/>
    <property type="project" value="UniProtKB-SubCell"/>
</dbReference>
<feature type="transmembrane region" description="Helical" evidence="6">
    <location>
        <begin position="266"/>
        <end position="288"/>
    </location>
</feature>
<dbReference type="Pfam" id="PF12704">
    <property type="entry name" value="MacB_PCD"/>
    <property type="match status" value="2"/>
</dbReference>
<sequence length="774" mass="86736">MINLIGLSTGLACVLLITLWIFDELQFDKFHENDDRLYQVWNQFEEADGISVRSWTPDLLAETMVDKFPEVEQAVAQTLPEWFNKTPLFSDGKTIKAPGIFASEDYFEVFSYEIEQGNKTQVLQDVNSIVISKSLANRLFGNTSNVIGKVIECDIMGIKDKHQITGVFKDLPANSTTQFDFVLSFKSWKKKSAATGREISWVNNAPSTFIVLREGTDVDQFAAKIKNFSKMQSSNVEADLILTQYSSNYLYGNFENGIQTSGRMDYVYLFAIIAFFILLIACINYMNLSTANASRRLKEIGTKKALGSQREKLIAQFFGESVFTALVALLVSVFLVLIIIPEFNQITGKELSLTFRNSIIGIILLVVILTGLIAGSYPALYLSRFSPTAILRGRMKNSLSELWIRKGLVVFQFTLSIILIVVVFVVSQQIDFIQSKDLGMNKDNVVYFLKEGGLQVNSESFLNEIKSVPGVVNAATTNQNIVGTEISTTSGLLWSGNEDDANKVFHNIQVGAGFIETMDIQVEEGRSFSKDYSTDNTAIVFNEMAVKTMGIDDPIGKTVQYIGNSYTIIGVLKDFHFQSLQEEVKPMFFRLNDNPKISEILVRIEQGREREVLDNLERVYQRFNPGYLFEYTFLDKNFQAQYIAEQRVGVLSKYFAGLAIIVSCLGLFGLATFTAERRRKEISVRKVLGQSAKQIVIMLSSEFAKLVLFAILIALPVAYILTNNWLTTFAYRIPLSLLYFLGAGIIALLVALITVGGQAIITANNNPIKALREE</sequence>
<comment type="subcellular location">
    <subcellularLocation>
        <location evidence="1">Cell membrane</location>
        <topology evidence="1">Multi-pass membrane protein</topology>
    </subcellularLocation>
</comment>
<feature type="domain" description="ABC3 transporter permease C-terminal" evidence="7">
    <location>
        <begin position="272"/>
        <end position="387"/>
    </location>
</feature>
<keyword evidence="10" id="KW-1185">Reference proteome</keyword>
<feature type="transmembrane region" description="Helical" evidence="6">
    <location>
        <begin position="403"/>
        <end position="426"/>
    </location>
</feature>
<evidence type="ECO:0000313" key="9">
    <source>
        <dbReference type="EMBL" id="MBL0685056.1"/>
    </source>
</evidence>
<accession>A0A936ZZ70</accession>
<evidence type="ECO:0000256" key="6">
    <source>
        <dbReference type="SAM" id="Phobius"/>
    </source>
</evidence>
<evidence type="ECO:0000256" key="4">
    <source>
        <dbReference type="ARBA" id="ARBA00022989"/>
    </source>
</evidence>
<gene>
    <name evidence="9" type="ORF">JJQ60_16110</name>
</gene>
<dbReference type="AlphaFoldDB" id="A0A936ZZ70"/>
<feature type="transmembrane region" description="Helical" evidence="6">
    <location>
        <begin position="696"/>
        <end position="721"/>
    </location>
</feature>
<dbReference type="PANTHER" id="PTHR30572">
    <property type="entry name" value="MEMBRANE COMPONENT OF TRANSPORTER-RELATED"/>
    <property type="match status" value="1"/>
</dbReference>
<proteinExistence type="predicted"/>
<feature type="transmembrane region" description="Helical" evidence="6">
    <location>
        <begin position="313"/>
        <end position="339"/>
    </location>
</feature>
<dbReference type="EMBL" id="JAERQJ010000007">
    <property type="protein sequence ID" value="MBL0685056.1"/>
    <property type="molecule type" value="Genomic_DNA"/>
</dbReference>
<feature type="transmembrane region" description="Helical" evidence="6">
    <location>
        <begin position="359"/>
        <end position="382"/>
    </location>
</feature>
<dbReference type="PANTHER" id="PTHR30572:SF18">
    <property type="entry name" value="ABC-TYPE MACROLIDE FAMILY EXPORT SYSTEM PERMEASE COMPONENT 2"/>
    <property type="match status" value="1"/>
</dbReference>